<keyword evidence="2 7" id="KW-0699">rRNA-binding</keyword>
<evidence type="ECO:0000256" key="5">
    <source>
        <dbReference type="ARBA" id="ARBA00023274"/>
    </source>
</evidence>
<dbReference type="PIRSF" id="PIRSF002134">
    <property type="entry name" value="Ribosomal_S13"/>
    <property type="match status" value="1"/>
</dbReference>
<gene>
    <name evidence="7" type="primary">rpsM</name>
    <name evidence="10" type="ORF">Deia_00404</name>
</gene>
<evidence type="ECO:0000256" key="7">
    <source>
        <dbReference type="HAMAP-Rule" id="MF_01315"/>
    </source>
</evidence>
<evidence type="ECO:0000256" key="3">
    <source>
        <dbReference type="ARBA" id="ARBA00022884"/>
    </source>
</evidence>
<protein>
    <recommendedName>
        <fullName evidence="6 7">Small ribosomal subunit protein uS13</fullName>
    </recommendedName>
</protein>
<dbReference type="InterPro" id="IPR018269">
    <property type="entry name" value="Ribosomal_uS13_CS"/>
</dbReference>
<dbReference type="GO" id="GO:0015935">
    <property type="term" value="C:small ribosomal subunit"/>
    <property type="evidence" value="ECO:0007669"/>
    <property type="project" value="TreeGrafter"/>
</dbReference>
<comment type="subunit">
    <text evidence="7">Part of the 30S ribosomal subunit. Forms a loose heterodimer with protein S19. Forms two bridges to the 50S subunit in the 70S ribosome.</text>
</comment>
<evidence type="ECO:0000256" key="2">
    <source>
        <dbReference type="ARBA" id="ARBA00022730"/>
    </source>
</evidence>
<dbReference type="Gene3D" id="1.10.8.50">
    <property type="match status" value="1"/>
</dbReference>
<evidence type="ECO:0000256" key="6">
    <source>
        <dbReference type="ARBA" id="ARBA00035166"/>
    </source>
</evidence>
<feature type="compositionally biased region" description="Basic residues" evidence="9">
    <location>
        <begin position="104"/>
        <end position="123"/>
    </location>
</feature>
<dbReference type="Proteomes" id="UP000321934">
    <property type="component" value="Chromosome"/>
</dbReference>
<evidence type="ECO:0000256" key="8">
    <source>
        <dbReference type="RuleBase" id="RU003830"/>
    </source>
</evidence>
<keyword evidence="4 7" id="KW-0689">Ribosomal protein</keyword>
<evidence type="ECO:0000313" key="10">
    <source>
        <dbReference type="EMBL" id="QED23207.1"/>
    </source>
</evidence>
<dbReference type="InterPro" id="IPR010979">
    <property type="entry name" value="Ribosomal_uS13-like_H2TH"/>
</dbReference>
<evidence type="ECO:0000256" key="9">
    <source>
        <dbReference type="SAM" id="MobiDB-lite"/>
    </source>
</evidence>
<dbReference type="PANTHER" id="PTHR10871">
    <property type="entry name" value="30S RIBOSOMAL PROTEIN S13/40S RIBOSOMAL PROTEIN S18"/>
    <property type="match status" value="1"/>
</dbReference>
<dbReference type="GO" id="GO:0005829">
    <property type="term" value="C:cytosol"/>
    <property type="evidence" value="ECO:0007669"/>
    <property type="project" value="TreeGrafter"/>
</dbReference>
<dbReference type="FunFam" id="1.10.8.50:FF:000001">
    <property type="entry name" value="30S ribosomal protein S13"/>
    <property type="match status" value="1"/>
</dbReference>
<dbReference type="AlphaFoldDB" id="A0A5B8XH93"/>
<dbReference type="NCBIfam" id="TIGR03631">
    <property type="entry name" value="uS13_bact"/>
    <property type="match status" value="1"/>
</dbReference>
<evidence type="ECO:0000256" key="1">
    <source>
        <dbReference type="ARBA" id="ARBA00008080"/>
    </source>
</evidence>
<dbReference type="Gene3D" id="4.10.910.10">
    <property type="entry name" value="30s ribosomal protein s13, domain 2"/>
    <property type="match status" value="1"/>
</dbReference>
<dbReference type="HAMAP" id="MF_01315">
    <property type="entry name" value="Ribosomal_uS13"/>
    <property type="match status" value="1"/>
</dbReference>
<proteinExistence type="inferred from homology"/>
<dbReference type="PROSITE" id="PS00646">
    <property type="entry name" value="RIBOSOMAL_S13_1"/>
    <property type="match status" value="1"/>
</dbReference>
<comment type="similarity">
    <text evidence="1 7 8">Belongs to the universal ribosomal protein uS13 family.</text>
</comment>
<comment type="function">
    <text evidence="7">Located at the top of the head of the 30S subunit, it contacts several helices of the 16S rRNA. In the 70S ribosome it contacts the 23S rRNA (bridge B1a) and protein L5 of the 50S subunit (bridge B1b), connecting the 2 subunits; these bridges are implicated in subunit movement. Contacts the tRNAs in the A and P-sites.</text>
</comment>
<accession>A0A5B8XH93</accession>
<keyword evidence="5 7" id="KW-0687">Ribonucleoprotein</keyword>
<keyword evidence="3 7" id="KW-0694">RNA-binding</keyword>
<reference evidence="10 11" key="1">
    <citation type="journal article" date="2019" name="ISME J.">
        <title>Deianiraea, an extracellular bacterium associated with the ciliate Paramecium, suggests an alternative scenario for the evolution of Rickettsiales.</title>
        <authorList>
            <person name="Castelli M."/>
            <person name="Sabaneyeva E."/>
            <person name="Lanzoni O."/>
            <person name="Lebedeva N."/>
            <person name="Floriano A.M."/>
            <person name="Gaiarsa S."/>
            <person name="Benken K."/>
            <person name="Modeo L."/>
            <person name="Bandi C."/>
            <person name="Potekhin A."/>
            <person name="Sassera D."/>
            <person name="Petroni G."/>
        </authorList>
    </citation>
    <scope>NUCLEOTIDE SEQUENCE [LARGE SCALE GENOMIC DNA]</scope>
    <source>
        <strain evidence="10">CyL4-1</strain>
    </source>
</reference>
<dbReference type="RefSeq" id="WP_146820497.1">
    <property type="nucleotide sequence ID" value="NZ_CP029077.1"/>
</dbReference>
<dbReference type="PANTHER" id="PTHR10871:SF1">
    <property type="entry name" value="SMALL RIBOSOMAL SUBUNIT PROTEIN US13M"/>
    <property type="match status" value="1"/>
</dbReference>
<dbReference type="PROSITE" id="PS50159">
    <property type="entry name" value="RIBOSOMAL_S13_2"/>
    <property type="match status" value="1"/>
</dbReference>
<evidence type="ECO:0000313" key="11">
    <source>
        <dbReference type="Proteomes" id="UP000321934"/>
    </source>
</evidence>
<dbReference type="Pfam" id="PF00416">
    <property type="entry name" value="Ribosomal_S13"/>
    <property type="match status" value="1"/>
</dbReference>
<dbReference type="OrthoDB" id="9803610at2"/>
<dbReference type="InterPro" id="IPR001892">
    <property type="entry name" value="Ribosomal_uS13"/>
</dbReference>
<dbReference type="EMBL" id="CP029077">
    <property type="protein sequence ID" value="QED23207.1"/>
    <property type="molecule type" value="Genomic_DNA"/>
</dbReference>
<evidence type="ECO:0000256" key="4">
    <source>
        <dbReference type="ARBA" id="ARBA00022980"/>
    </source>
</evidence>
<dbReference type="GO" id="GO:0000049">
    <property type="term" value="F:tRNA binding"/>
    <property type="evidence" value="ECO:0007669"/>
    <property type="project" value="UniProtKB-UniRule"/>
</dbReference>
<keyword evidence="11" id="KW-1185">Reference proteome</keyword>
<name>A0A5B8XH93_9RICK</name>
<dbReference type="InterPro" id="IPR027437">
    <property type="entry name" value="Rbsml_uS13_C"/>
</dbReference>
<dbReference type="SUPFAM" id="SSF46946">
    <property type="entry name" value="S13-like H2TH domain"/>
    <property type="match status" value="1"/>
</dbReference>
<dbReference type="GO" id="GO:0019843">
    <property type="term" value="F:rRNA binding"/>
    <property type="evidence" value="ECO:0007669"/>
    <property type="project" value="UniProtKB-UniRule"/>
</dbReference>
<dbReference type="GO" id="GO:0006412">
    <property type="term" value="P:translation"/>
    <property type="evidence" value="ECO:0007669"/>
    <property type="project" value="UniProtKB-UniRule"/>
</dbReference>
<organism evidence="10 11">
    <name type="scientific">Candidatus Deianiraea vastatrix</name>
    <dbReference type="NCBI Taxonomy" id="2163644"/>
    <lineage>
        <taxon>Bacteria</taxon>
        <taxon>Pseudomonadati</taxon>
        <taxon>Pseudomonadota</taxon>
        <taxon>Alphaproteobacteria</taxon>
        <taxon>Rickettsiales</taxon>
        <taxon>Candidatus Deianiraeaceae</taxon>
        <taxon>Candidatus Deianiraea</taxon>
    </lineage>
</organism>
<dbReference type="InterPro" id="IPR019980">
    <property type="entry name" value="Ribosomal_uS13_bac-type"/>
</dbReference>
<keyword evidence="7" id="KW-0820">tRNA-binding</keyword>
<sequence>MSSTIKIVGVDVPANKVAWCSLAYIYGIGYTLARNICAKNDIDCNKRIKDLSDLEIDKIRKYIEANYIVEGELRQEISRNIKRFLLIKCYKGLRHKLGLPVRGQRTKTNARTRKGRGGKKKVK</sequence>
<feature type="region of interest" description="Disordered" evidence="9">
    <location>
        <begin position="103"/>
        <end position="123"/>
    </location>
</feature>
<dbReference type="GO" id="GO:0003735">
    <property type="term" value="F:structural constituent of ribosome"/>
    <property type="evidence" value="ECO:0007669"/>
    <property type="project" value="InterPro"/>
</dbReference>